<dbReference type="Proteomes" id="UP000805193">
    <property type="component" value="Unassembled WGS sequence"/>
</dbReference>
<keyword evidence="2" id="KW-1185">Reference proteome</keyword>
<organism evidence="1 2">
    <name type="scientific">Ixodes persulcatus</name>
    <name type="common">Taiga tick</name>
    <dbReference type="NCBI Taxonomy" id="34615"/>
    <lineage>
        <taxon>Eukaryota</taxon>
        <taxon>Metazoa</taxon>
        <taxon>Ecdysozoa</taxon>
        <taxon>Arthropoda</taxon>
        <taxon>Chelicerata</taxon>
        <taxon>Arachnida</taxon>
        <taxon>Acari</taxon>
        <taxon>Parasitiformes</taxon>
        <taxon>Ixodida</taxon>
        <taxon>Ixodoidea</taxon>
        <taxon>Ixodidae</taxon>
        <taxon>Ixodinae</taxon>
        <taxon>Ixodes</taxon>
    </lineage>
</organism>
<reference evidence="1 2" key="1">
    <citation type="journal article" date="2020" name="Cell">
        <title>Large-Scale Comparative Analyses of Tick Genomes Elucidate Their Genetic Diversity and Vector Capacities.</title>
        <authorList>
            <consortium name="Tick Genome and Microbiome Consortium (TIGMIC)"/>
            <person name="Jia N."/>
            <person name="Wang J."/>
            <person name="Shi W."/>
            <person name="Du L."/>
            <person name="Sun Y."/>
            <person name="Zhan W."/>
            <person name="Jiang J.F."/>
            <person name="Wang Q."/>
            <person name="Zhang B."/>
            <person name="Ji P."/>
            <person name="Bell-Sakyi L."/>
            <person name="Cui X.M."/>
            <person name="Yuan T.T."/>
            <person name="Jiang B.G."/>
            <person name="Yang W.F."/>
            <person name="Lam T.T."/>
            <person name="Chang Q.C."/>
            <person name="Ding S.J."/>
            <person name="Wang X.J."/>
            <person name="Zhu J.G."/>
            <person name="Ruan X.D."/>
            <person name="Zhao L."/>
            <person name="Wei J.T."/>
            <person name="Ye R.Z."/>
            <person name="Que T.C."/>
            <person name="Du C.H."/>
            <person name="Zhou Y.H."/>
            <person name="Cheng J.X."/>
            <person name="Dai P.F."/>
            <person name="Guo W.B."/>
            <person name="Han X.H."/>
            <person name="Huang E.J."/>
            <person name="Li L.F."/>
            <person name="Wei W."/>
            <person name="Gao Y.C."/>
            <person name="Liu J.Z."/>
            <person name="Shao H.Z."/>
            <person name="Wang X."/>
            <person name="Wang C.C."/>
            <person name="Yang T.C."/>
            <person name="Huo Q.B."/>
            <person name="Li W."/>
            <person name="Chen H.Y."/>
            <person name="Chen S.E."/>
            <person name="Zhou L.G."/>
            <person name="Ni X.B."/>
            <person name="Tian J.H."/>
            <person name="Sheng Y."/>
            <person name="Liu T."/>
            <person name="Pan Y.S."/>
            <person name="Xia L.Y."/>
            <person name="Li J."/>
            <person name="Zhao F."/>
            <person name="Cao W.C."/>
        </authorList>
    </citation>
    <scope>NUCLEOTIDE SEQUENCE [LARGE SCALE GENOMIC DNA]</scope>
    <source>
        <strain evidence="1">Iper-2018</strain>
    </source>
</reference>
<evidence type="ECO:0000313" key="1">
    <source>
        <dbReference type="EMBL" id="KAG0442963.1"/>
    </source>
</evidence>
<proteinExistence type="predicted"/>
<evidence type="ECO:0000313" key="2">
    <source>
        <dbReference type="Proteomes" id="UP000805193"/>
    </source>
</evidence>
<accession>A0AC60QW38</accession>
<protein>
    <submittedName>
        <fullName evidence="1">Uncharacterized protein</fullName>
    </submittedName>
</protein>
<sequence length="153" mass="17222">MTVAFSDARNCSVPGKLFHEGCLGVTFRRLSVPCSVRKAADTQVGLNCEFRYNEKGLKLLVKWFCNDSLEPVYHWISRDEVPGNFRSAPYYAICMTRDTRELDGQYACIVASLTGQDARQQGMAIYCAGDMEDSSVILSLFFPPGSKSRYLFF</sequence>
<dbReference type="EMBL" id="JABSTQ010004038">
    <property type="protein sequence ID" value="KAG0442963.1"/>
    <property type="molecule type" value="Genomic_DNA"/>
</dbReference>
<name>A0AC60QW38_IXOPE</name>
<gene>
    <name evidence="1" type="ORF">HPB47_015437</name>
</gene>
<comment type="caution">
    <text evidence="1">The sequence shown here is derived from an EMBL/GenBank/DDBJ whole genome shotgun (WGS) entry which is preliminary data.</text>
</comment>